<keyword evidence="4" id="KW-1185">Reference proteome</keyword>
<evidence type="ECO:0000313" key="4">
    <source>
        <dbReference type="Proteomes" id="UP000320672"/>
    </source>
</evidence>
<dbReference type="EMBL" id="CP036262">
    <property type="protein sequence ID" value="QDS96496.1"/>
    <property type="molecule type" value="Genomic_DNA"/>
</dbReference>
<accession>A0A517MNN5</accession>
<keyword evidence="2" id="KW-0812">Transmembrane</keyword>
<feature type="region of interest" description="Disordered" evidence="1">
    <location>
        <begin position="388"/>
        <end position="407"/>
    </location>
</feature>
<keyword evidence="2" id="KW-0472">Membrane</keyword>
<dbReference type="OrthoDB" id="262905at2"/>
<evidence type="ECO:0000313" key="3">
    <source>
        <dbReference type="EMBL" id="QDS96496.1"/>
    </source>
</evidence>
<organism evidence="3 4">
    <name type="scientific">Roseimaritima multifibrata</name>
    <dbReference type="NCBI Taxonomy" id="1930274"/>
    <lineage>
        <taxon>Bacteria</taxon>
        <taxon>Pseudomonadati</taxon>
        <taxon>Planctomycetota</taxon>
        <taxon>Planctomycetia</taxon>
        <taxon>Pirellulales</taxon>
        <taxon>Pirellulaceae</taxon>
        <taxon>Roseimaritima</taxon>
    </lineage>
</organism>
<reference evidence="3 4" key="1">
    <citation type="submission" date="2019-02" db="EMBL/GenBank/DDBJ databases">
        <title>Deep-cultivation of Planctomycetes and their phenomic and genomic characterization uncovers novel biology.</title>
        <authorList>
            <person name="Wiegand S."/>
            <person name="Jogler M."/>
            <person name="Boedeker C."/>
            <person name="Pinto D."/>
            <person name="Vollmers J."/>
            <person name="Rivas-Marin E."/>
            <person name="Kohn T."/>
            <person name="Peeters S.H."/>
            <person name="Heuer A."/>
            <person name="Rast P."/>
            <person name="Oberbeckmann S."/>
            <person name="Bunk B."/>
            <person name="Jeske O."/>
            <person name="Meyerdierks A."/>
            <person name="Storesund J.E."/>
            <person name="Kallscheuer N."/>
            <person name="Luecker S."/>
            <person name="Lage O.M."/>
            <person name="Pohl T."/>
            <person name="Merkel B.J."/>
            <person name="Hornburger P."/>
            <person name="Mueller R.-W."/>
            <person name="Bruemmer F."/>
            <person name="Labrenz M."/>
            <person name="Spormann A.M."/>
            <person name="Op den Camp H."/>
            <person name="Overmann J."/>
            <person name="Amann R."/>
            <person name="Jetten M.S.M."/>
            <person name="Mascher T."/>
            <person name="Medema M.H."/>
            <person name="Devos D.P."/>
            <person name="Kaster A.-K."/>
            <person name="Ovreas L."/>
            <person name="Rohde M."/>
            <person name="Galperin M.Y."/>
            <person name="Jogler C."/>
        </authorList>
    </citation>
    <scope>NUCLEOTIDE SEQUENCE [LARGE SCALE GENOMIC DNA]</scope>
    <source>
        <strain evidence="3 4">FF011L</strain>
    </source>
</reference>
<name>A0A517MNN5_9BACT</name>
<sequence>MSTRLTKDRRGRLRFSLGSMLTLTAIIAVWFAAILALRKSSILEREKTALAALSSQLDVEDLDRVQASAYPRVADDFASWEVHIPDKESFELRLAFDEVSQAGMPQAFEKVALEPGQHRIAWYFADSANEDYHYKVFVDGKTIFDRSLGRDWMPNGWRQASGLNAPPSQRDIDSTMLSLQGKIYTPAMDYGPNSYFSSQSDDWVSGPGYRLWIDHAERSYEATSPFMGFKSDPQYRGIGLRDGLRYLTTRSTAYEWNFIRPAAHTNDPVLTIVPEFFVGDRVVLSDQTKEFAQWRLRNESQGTNPLSWQRDPPQTSYSAFLHCKVESPGAIKPVVEIRWDADRPNDVGLRLADTTANETLTKWRLKIVGGTRHLWRVLDIDDHNKDVREDFSDESQPSLDTTVPIPFNNDPGKPHVITWRSDISKPLQLLTRNRNKPTPYMGIDLFRGLPLAFGAEIPRTLQPSAAIVGANSYPDTPRALIPGGPVVAEIHIDIDATVRDWVWLRAEPM</sequence>
<evidence type="ECO:0000256" key="2">
    <source>
        <dbReference type="SAM" id="Phobius"/>
    </source>
</evidence>
<dbReference type="Proteomes" id="UP000320672">
    <property type="component" value="Chromosome"/>
</dbReference>
<dbReference type="KEGG" id="rml:FF011L_53080"/>
<evidence type="ECO:0000256" key="1">
    <source>
        <dbReference type="SAM" id="MobiDB-lite"/>
    </source>
</evidence>
<dbReference type="RefSeq" id="WP_145354632.1">
    <property type="nucleotide sequence ID" value="NZ_CP036262.1"/>
</dbReference>
<feature type="transmembrane region" description="Helical" evidence="2">
    <location>
        <begin position="12"/>
        <end position="37"/>
    </location>
</feature>
<dbReference type="AlphaFoldDB" id="A0A517MNN5"/>
<proteinExistence type="predicted"/>
<keyword evidence="2" id="KW-1133">Transmembrane helix</keyword>
<protein>
    <submittedName>
        <fullName evidence="3">Uncharacterized protein</fullName>
    </submittedName>
</protein>
<gene>
    <name evidence="3" type="ORF">FF011L_53080</name>
</gene>